<dbReference type="RefSeq" id="WP_119313640.1">
    <property type="nucleotide sequence ID" value="NZ_QXDL01000008.1"/>
</dbReference>
<keyword evidence="9" id="KW-1208">Phospholipid metabolism</keyword>
<evidence type="ECO:0000256" key="2">
    <source>
        <dbReference type="ARBA" id="ARBA00022516"/>
    </source>
</evidence>
<organism evidence="11 12">
    <name type="scientific">Calidithermus terrae</name>
    <dbReference type="NCBI Taxonomy" id="1408545"/>
    <lineage>
        <taxon>Bacteria</taxon>
        <taxon>Thermotogati</taxon>
        <taxon>Deinococcota</taxon>
        <taxon>Deinococci</taxon>
        <taxon>Thermales</taxon>
        <taxon>Thermaceae</taxon>
        <taxon>Calidithermus</taxon>
    </lineage>
</organism>
<dbReference type="SMART" id="SM01207">
    <property type="entry name" value="G3P_acyltransf"/>
    <property type="match status" value="1"/>
</dbReference>
<dbReference type="PANTHER" id="PTHR30309:SF0">
    <property type="entry name" value="GLYCEROL-3-PHOSPHATE ACYLTRANSFERASE-RELATED"/>
    <property type="match status" value="1"/>
</dbReference>
<dbReference type="GO" id="GO:0005886">
    <property type="term" value="C:plasma membrane"/>
    <property type="evidence" value="ECO:0007669"/>
    <property type="project" value="InterPro"/>
</dbReference>
<proteinExistence type="predicted"/>
<feature type="transmembrane region" description="Helical" evidence="10">
    <location>
        <begin position="103"/>
        <end position="128"/>
    </location>
</feature>
<keyword evidence="1" id="KW-1003">Cell membrane</keyword>
<evidence type="ECO:0000256" key="7">
    <source>
        <dbReference type="ARBA" id="ARBA00023136"/>
    </source>
</evidence>
<evidence type="ECO:0000256" key="8">
    <source>
        <dbReference type="ARBA" id="ARBA00023209"/>
    </source>
</evidence>
<evidence type="ECO:0000256" key="10">
    <source>
        <dbReference type="SAM" id="Phobius"/>
    </source>
</evidence>
<keyword evidence="3 11" id="KW-0808">Transferase</keyword>
<keyword evidence="6" id="KW-0443">Lipid metabolism</keyword>
<dbReference type="AlphaFoldDB" id="A0A399F3Y6"/>
<keyword evidence="11" id="KW-0012">Acyltransferase</keyword>
<evidence type="ECO:0000256" key="5">
    <source>
        <dbReference type="ARBA" id="ARBA00022989"/>
    </source>
</evidence>
<comment type="caution">
    <text evidence="11">The sequence shown here is derived from an EMBL/GenBank/DDBJ whole genome shotgun (WGS) entry which is preliminary data.</text>
</comment>
<accession>A0A399F3Y6</accession>
<dbReference type="GO" id="GO:0043772">
    <property type="term" value="F:acyl-phosphate glycerol-3-phosphate acyltransferase activity"/>
    <property type="evidence" value="ECO:0007669"/>
    <property type="project" value="InterPro"/>
</dbReference>
<dbReference type="Proteomes" id="UP000265715">
    <property type="component" value="Unassembled WGS sequence"/>
</dbReference>
<protein>
    <submittedName>
        <fullName evidence="11">Putative glycerol-3-phosphate acyltransferase</fullName>
        <ecNumber evidence="11">2.3.1.15</ecNumber>
    </submittedName>
</protein>
<keyword evidence="4 10" id="KW-0812">Transmembrane</keyword>
<evidence type="ECO:0000256" key="1">
    <source>
        <dbReference type="ARBA" id="ARBA00022475"/>
    </source>
</evidence>
<dbReference type="GO" id="GO:0008654">
    <property type="term" value="P:phospholipid biosynthetic process"/>
    <property type="evidence" value="ECO:0007669"/>
    <property type="project" value="UniProtKB-KW"/>
</dbReference>
<dbReference type="Pfam" id="PF02660">
    <property type="entry name" value="G3P_acyltransf"/>
    <property type="match status" value="1"/>
</dbReference>
<evidence type="ECO:0000256" key="9">
    <source>
        <dbReference type="ARBA" id="ARBA00023264"/>
    </source>
</evidence>
<dbReference type="PANTHER" id="PTHR30309">
    <property type="entry name" value="INNER MEMBRANE PROTEIN YGIH"/>
    <property type="match status" value="1"/>
</dbReference>
<keyword evidence="8" id="KW-0594">Phospholipid biosynthesis</keyword>
<dbReference type="GO" id="GO:0004366">
    <property type="term" value="F:glycerol-3-phosphate O-acyltransferase activity"/>
    <property type="evidence" value="ECO:0007669"/>
    <property type="project" value="UniProtKB-EC"/>
</dbReference>
<reference evidence="11 12" key="1">
    <citation type="submission" date="2018-08" db="EMBL/GenBank/DDBJ databases">
        <title>Meiothermus terrae DSM 26712 genome sequencing project.</title>
        <authorList>
            <person name="Da Costa M.S."/>
            <person name="Albuquerque L."/>
            <person name="Raposo P."/>
            <person name="Froufe H.J.C."/>
            <person name="Barroso C.S."/>
            <person name="Egas C."/>
        </authorList>
    </citation>
    <scope>NUCLEOTIDE SEQUENCE [LARGE SCALE GENOMIC DNA]</scope>
    <source>
        <strain evidence="11 12">DSM 26712</strain>
    </source>
</reference>
<gene>
    <name evidence="11" type="primary">plsY_2</name>
    <name evidence="11" type="ORF">Mterra_00391</name>
</gene>
<keyword evidence="12" id="KW-1185">Reference proteome</keyword>
<feature type="transmembrane region" description="Helical" evidence="10">
    <location>
        <begin position="140"/>
        <end position="159"/>
    </location>
</feature>
<keyword evidence="2" id="KW-0444">Lipid biosynthesis</keyword>
<feature type="transmembrane region" description="Helical" evidence="10">
    <location>
        <begin position="165"/>
        <end position="187"/>
    </location>
</feature>
<evidence type="ECO:0000313" key="12">
    <source>
        <dbReference type="Proteomes" id="UP000265715"/>
    </source>
</evidence>
<evidence type="ECO:0000256" key="4">
    <source>
        <dbReference type="ARBA" id="ARBA00022692"/>
    </source>
</evidence>
<keyword evidence="7 10" id="KW-0472">Membrane</keyword>
<name>A0A399F3Y6_9DEIN</name>
<sequence>MDWLLLTAAYLVGSLNLAILAGRFRGLDIRRHDIAGASGVFRQFGPAWGTAVALADVGRGALVAWLAHSVSPELRPWTGAALTAGHIWPVFFGFRGGGGLAPAFGYVLALLPGPVLIGTALALAVGALHKLTNERLLPQIGWLPFGAIFGFAYLLAATWGGPGFALALFALLPLAVRGVLVLTGRWWGH</sequence>
<dbReference type="EC" id="2.3.1.15" evidence="11"/>
<evidence type="ECO:0000256" key="6">
    <source>
        <dbReference type="ARBA" id="ARBA00023098"/>
    </source>
</evidence>
<keyword evidence="5 10" id="KW-1133">Transmembrane helix</keyword>
<dbReference type="InterPro" id="IPR003811">
    <property type="entry name" value="G3P_acylTferase_PlsY"/>
</dbReference>
<evidence type="ECO:0000256" key="3">
    <source>
        <dbReference type="ARBA" id="ARBA00022679"/>
    </source>
</evidence>
<evidence type="ECO:0000313" key="11">
    <source>
        <dbReference type="EMBL" id="RIH90505.1"/>
    </source>
</evidence>
<dbReference type="EMBL" id="QXDL01000008">
    <property type="protein sequence ID" value="RIH90505.1"/>
    <property type="molecule type" value="Genomic_DNA"/>
</dbReference>
<dbReference type="OrthoDB" id="9777124at2"/>